<dbReference type="Proteomes" id="UP000184932">
    <property type="component" value="Unassembled WGS sequence"/>
</dbReference>
<organism evidence="1 2">
    <name type="scientific">Vannielia litorea</name>
    <dbReference type="NCBI Taxonomy" id="1217970"/>
    <lineage>
        <taxon>Bacteria</taxon>
        <taxon>Pseudomonadati</taxon>
        <taxon>Pseudomonadota</taxon>
        <taxon>Alphaproteobacteria</taxon>
        <taxon>Rhodobacterales</taxon>
        <taxon>Paracoccaceae</taxon>
        <taxon>Vannielia</taxon>
    </lineage>
</organism>
<accession>A0A1N6G5Z7</accession>
<proteinExistence type="predicted"/>
<name>A0A1N6G5Z7_9RHOB</name>
<dbReference type="EMBL" id="FSRL01000001">
    <property type="protein sequence ID" value="SIO02969.1"/>
    <property type="molecule type" value="Genomic_DNA"/>
</dbReference>
<dbReference type="STRING" id="1217970.SAMN05444002_2233"/>
<sequence length="172" mass="19117">MKNKFVPGLRPAVLAVRRFLGTASVFLYSFLLMGTWTVAQAQSAGVIVVGNDRGGFIRARLNELHEIRERGQRVEIRGKVCFSTCTMYLGLDDVCVSPDTTFGFHGPAMAIGRLTPAQFDYTSRVIASHYPPPVAAWYLEDGRNRISGLYRMKGENLIRLGVAQCDVMNNSR</sequence>
<reference evidence="2" key="1">
    <citation type="submission" date="2016-11" db="EMBL/GenBank/DDBJ databases">
        <authorList>
            <person name="Varghese N."/>
            <person name="Submissions S."/>
        </authorList>
    </citation>
    <scope>NUCLEOTIDE SEQUENCE [LARGE SCALE GENOMIC DNA]</scope>
    <source>
        <strain evidence="2">DSM 29440</strain>
    </source>
</reference>
<dbReference type="OrthoDB" id="7774376at2"/>
<keyword evidence="2" id="KW-1185">Reference proteome</keyword>
<dbReference type="RefSeq" id="WP_074256277.1">
    <property type="nucleotide sequence ID" value="NZ_FSRL01000001.1"/>
</dbReference>
<evidence type="ECO:0000313" key="1">
    <source>
        <dbReference type="EMBL" id="SIO02969.1"/>
    </source>
</evidence>
<dbReference type="AlphaFoldDB" id="A0A1N6G5Z7"/>
<evidence type="ECO:0000313" key="2">
    <source>
        <dbReference type="Proteomes" id="UP000184932"/>
    </source>
</evidence>
<gene>
    <name evidence="1" type="ORF">SAMN05444002_2233</name>
</gene>
<protein>
    <submittedName>
        <fullName evidence="1">Uncharacterized protein</fullName>
    </submittedName>
</protein>